<dbReference type="Gene3D" id="1.10.740.10">
    <property type="entry name" value="Transferase Inhibitor Protein From Tn5, Chain"/>
    <property type="match status" value="1"/>
</dbReference>
<dbReference type="EMBL" id="ABLK01000282">
    <property type="protein sequence ID" value="EDT38459.1"/>
    <property type="molecule type" value="Genomic_DNA"/>
</dbReference>
<accession>B1TD93</accession>
<organism evidence="2 3">
    <name type="scientific">Burkholderia ambifaria MEX-5</name>
    <dbReference type="NCBI Taxonomy" id="396597"/>
    <lineage>
        <taxon>Bacteria</taxon>
        <taxon>Pseudomonadati</taxon>
        <taxon>Pseudomonadota</taxon>
        <taxon>Betaproteobacteria</taxon>
        <taxon>Burkholderiales</taxon>
        <taxon>Burkholderiaceae</taxon>
        <taxon>Burkholderia</taxon>
        <taxon>Burkholderia cepacia complex</taxon>
    </lineage>
</organism>
<dbReference type="Pfam" id="PF02281">
    <property type="entry name" value="Dimer_Tnp_Tn5"/>
    <property type="match status" value="1"/>
</dbReference>
<sequence length="165" mass="18489">MSCLRENLTISSYGEGLETGRVHRVPRQFLTRQILFNVLKNGCRVEALQLGAMERLERALALFLVVAWRVVHRMHMGRSCPDLDAELFFDTDEIRDTYLLTDVKQPATPKLNEVLRLIARLGGFLGRKGDGEPGAKVIWLGLKEVHVAAKALQKLRAGGHAENCV</sequence>
<dbReference type="InterPro" id="IPR047768">
    <property type="entry name" value="Tn5p-like"/>
</dbReference>
<proteinExistence type="predicted"/>
<evidence type="ECO:0000313" key="2">
    <source>
        <dbReference type="EMBL" id="EDT38459.1"/>
    </source>
</evidence>
<feature type="domain" description="Transposase Tn5 dimerisation" evidence="1">
    <location>
        <begin position="65"/>
        <end position="151"/>
    </location>
</feature>
<comment type="caution">
    <text evidence="2">The sequence shown here is derived from an EMBL/GenBank/DDBJ whole genome shotgun (WGS) entry which is preliminary data.</text>
</comment>
<evidence type="ECO:0000313" key="3">
    <source>
        <dbReference type="Proteomes" id="UP000004814"/>
    </source>
</evidence>
<gene>
    <name evidence="2" type="ORF">BamMEX5DRAFT_5759</name>
</gene>
<dbReference type="InterPro" id="IPR014737">
    <property type="entry name" value="Transposase_Tn5-like_C"/>
</dbReference>
<dbReference type="InterPro" id="IPR012337">
    <property type="entry name" value="RNaseH-like_sf"/>
</dbReference>
<dbReference type="PATRIC" id="fig|396597.7.peg.1802"/>
<dbReference type="SUPFAM" id="SSF53098">
    <property type="entry name" value="Ribonuclease H-like"/>
    <property type="match status" value="1"/>
</dbReference>
<dbReference type="PANTHER" id="PTHR37319:SF1">
    <property type="entry name" value="TRANSPOSASE TN5 DIMERISATION DOMAIN-CONTAINING PROTEIN"/>
    <property type="match status" value="1"/>
</dbReference>
<protein>
    <submittedName>
        <fullName evidence="2">Transposase, IS4 family</fullName>
    </submittedName>
</protein>
<dbReference type="PANTHER" id="PTHR37319">
    <property type="entry name" value="TRANSPOSASE"/>
    <property type="match status" value="1"/>
</dbReference>
<reference evidence="2 3" key="1">
    <citation type="submission" date="2008-03" db="EMBL/GenBank/DDBJ databases">
        <title>Sequencing of the draft genome and assembly of Burkholderia ambifaria MEX-5.</title>
        <authorList>
            <consortium name="US DOE Joint Genome Institute (JGI-PGF)"/>
            <person name="Copeland A."/>
            <person name="Lucas S."/>
            <person name="Lapidus A."/>
            <person name="Glavina del Rio T."/>
            <person name="Dalin E."/>
            <person name="Tice H."/>
            <person name="Bruce D."/>
            <person name="Goodwin L."/>
            <person name="Pitluck S."/>
            <person name="Larimer F."/>
            <person name="Land M.L."/>
            <person name="Hauser L."/>
            <person name="Tiedje J."/>
            <person name="Richardson P."/>
        </authorList>
    </citation>
    <scope>NUCLEOTIDE SEQUENCE [LARGE SCALE GENOMIC DNA]</scope>
    <source>
        <strain evidence="2 3">MEX-5</strain>
    </source>
</reference>
<dbReference type="AlphaFoldDB" id="B1TD93"/>
<dbReference type="Proteomes" id="UP000004814">
    <property type="component" value="Unassembled WGS sequence"/>
</dbReference>
<dbReference type="InterPro" id="IPR003201">
    <property type="entry name" value="Transposase_Tn5"/>
</dbReference>
<evidence type="ECO:0000259" key="1">
    <source>
        <dbReference type="Pfam" id="PF02281"/>
    </source>
</evidence>
<name>B1TD93_9BURK</name>